<evidence type="ECO:0000256" key="5">
    <source>
        <dbReference type="RuleBase" id="RU003919"/>
    </source>
</evidence>
<accession>A0A662ZHH9</accession>
<comment type="subunit">
    <text evidence="3 4">Part of the 30S ribosomal subunit. Forms a bridge to the 50S subunit in the 70S ribosome, contacting the 23S rRNA.</text>
</comment>
<dbReference type="PROSITE" id="PS00362">
    <property type="entry name" value="RIBOSOMAL_S15"/>
    <property type="match status" value="1"/>
</dbReference>
<dbReference type="FunFam" id="1.10.287.10:FF:000002">
    <property type="entry name" value="30S ribosomal protein S15"/>
    <property type="match status" value="1"/>
</dbReference>
<keyword evidence="8" id="KW-1185">Reference proteome</keyword>
<reference evidence="7 8" key="1">
    <citation type="submission" date="2016-10" db="EMBL/GenBank/DDBJ databases">
        <authorList>
            <person name="Varghese N."/>
            <person name="Submissions S."/>
        </authorList>
    </citation>
    <scope>NUCLEOTIDE SEQUENCE [LARGE SCALE GENOMIC DNA]</scope>
    <source>
        <strain evidence="7 8">DSM 1361</strain>
    </source>
</reference>
<dbReference type="HAMAP" id="MF_01343_B">
    <property type="entry name" value="Ribosomal_uS15_B"/>
    <property type="match status" value="1"/>
</dbReference>
<dbReference type="Proteomes" id="UP000243745">
    <property type="component" value="Unassembled WGS sequence"/>
</dbReference>
<dbReference type="InterPro" id="IPR000589">
    <property type="entry name" value="Ribosomal_uS15"/>
</dbReference>
<organism evidence="7 8">
    <name type="scientific">Ruminobacter amylophilus</name>
    <dbReference type="NCBI Taxonomy" id="867"/>
    <lineage>
        <taxon>Bacteria</taxon>
        <taxon>Pseudomonadati</taxon>
        <taxon>Pseudomonadota</taxon>
        <taxon>Gammaproteobacteria</taxon>
        <taxon>Aeromonadales</taxon>
        <taxon>Succinivibrionaceae</taxon>
        <taxon>Ruminobacter</taxon>
    </lineage>
</organism>
<dbReference type="GO" id="GO:0019843">
    <property type="term" value="F:rRNA binding"/>
    <property type="evidence" value="ECO:0007669"/>
    <property type="project" value="UniProtKB-UniRule"/>
</dbReference>
<dbReference type="InterPro" id="IPR009068">
    <property type="entry name" value="uS15_NS1_RNA-bd_sf"/>
</dbReference>
<dbReference type="InterPro" id="IPR005290">
    <property type="entry name" value="Ribosomal_uS15_bac-type"/>
</dbReference>
<dbReference type="PANTHER" id="PTHR23321:SF26">
    <property type="entry name" value="SMALL RIBOSOMAL SUBUNIT PROTEIN US15M"/>
    <property type="match status" value="1"/>
</dbReference>
<keyword evidence="4 6" id="KW-0694">RNA-binding</keyword>
<evidence type="ECO:0000256" key="1">
    <source>
        <dbReference type="ARBA" id="ARBA00022980"/>
    </source>
</evidence>
<dbReference type="NCBIfam" id="TIGR00952">
    <property type="entry name" value="S15_bact"/>
    <property type="match status" value="1"/>
</dbReference>
<dbReference type="SUPFAM" id="SSF47060">
    <property type="entry name" value="S15/NS1 RNA-binding domain"/>
    <property type="match status" value="1"/>
</dbReference>
<evidence type="ECO:0000256" key="6">
    <source>
        <dbReference type="RuleBase" id="RU004524"/>
    </source>
</evidence>
<comment type="function">
    <text evidence="4">Forms an intersubunit bridge (bridge B4) with the 23S rRNA of the 50S subunit in the ribosome.</text>
</comment>
<evidence type="ECO:0000313" key="8">
    <source>
        <dbReference type="Proteomes" id="UP000243745"/>
    </source>
</evidence>
<comment type="similarity">
    <text evidence="4 5">Belongs to the universal ribosomal protein uS15 family.</text>
</comment>
<dbReference type="SMART" id="SM01387">
    <property type="entry name" value="Ribosomal_S15"/>
    <property type="match status" value="1"/>
</dbReference>
<dbReference type="PANTHER" id="PTHR23321">
    <property type="entry name" value="RIBOSOMAL PROTEIN S15, BACTERIAL AND ORGANELLAR"/>
    <property type="match status" value="1"/>
</dbReference>
<sequence>MSLSTEAKKQIVAEYARSKDDTGSPEVQIALLTAQINHLQEHFSIHKKDFHGRRGLLRMVAERRKLLDYLKRKSEERYNELRAKLNLRR</sequence>
<keyword evidence="2 4" id="KW-0687">Ribonucleoprotein</keyword>
<dbReference type="OrthoDB" id="9799262at2"/>
<dbReference type="EMBL" id="FOXF01000022">
    <property type="protein sequence ID" value="SFP41978.1"/>
    <property type="molecule type" value="Genomic_DNA"/>
</dbReference>
<dbReference type="GO" id="GO:0006412">
    <property type="term" value="P:translation"/>
    <property type="evidence" value="ECO:0007669"/>
    <property type="project" value="UniProtKB-UniRule"/>
</dbReference>
<keyword evidence="4 6" id="KW-0699">rRNA-binding</keyword>
<proteinExistence type="inferred from homology"/>
<dbReference type="GO" id="GO:0022627">
    <property type="term" value="C:cytosolic small ribosomal subunit"/>
    <property type="evidence" value="ECO:0007669"/>
    <property type="project" value="TreeGrafter"/>
</dbReference>
<evidence type="ECO:0000256" key="2">
    <source>
        <dbReference type="ARBA" id="ARBA00023274"/>
    </source>
</evidence>
<dbReference type="RefSeq" id="WP_031580375.1">
    <property type="nucleotide sequence ID" value="NZ_FOXF01000022.1"/>
</dbReference>
<dbReference type="AlphaFoldDB" id="A0A662ZHH9"/>
<dbReference type="Pfam" id="PF00312">
    <property type="entry name" value="Ribosomal_S15"/>
    <property type="match status" value="1"/>
</dbReference>
<evidence type="ECO:0000256" key="4">
    <source>
        <dbReference type="HAMAP-Rule" id="MF_01343"/>
    </source>
</evidence>
<dbReference type="CDD" id="cd00353">
    <property type="entry name" value="Ribosomal_S15p_S13e"/>
    <property type="match status" value="1"/>
</dbReference>
<evidence type="ECO:0000256" key="3">
    <source>
        <dbReference type="ARBA" id="ARBA00064542"/>
    </source>
</evidence>
<name>A0A662ZHH9_9GAMM</name>
<protein>
    <recommendedName>
        <fullName evidence="4">Small ribosomal subunit protein uS15</fullName>
    </recommendedName>
</protein>
<comment type="function">
    <text evidence="4 6">One of the primary rRNA binding proteins, it binds directly to 16S rRNA where it helps nucleate assembly of the platform of the 30S subunit by binding and bridging several RNA helices of the 16S rRNA.</text>
</comment>
<dbReference type="Gene3D" id="1.10.287.10">
    <property type="entry name" value="S15/NS1, RNA-binding"/>
    <property type="match status" value="1"/>
</dbReference>
<evidence type="ECO:0000313" key="7">
    <source>
        <dbReference type="EMBL" id="SFP41978.1"/>
    </source>
</evidence>
<keyword evidence="1 4" id="KW-0689">Ribosomal protein</keyword>
<dbReference type="GO" id="GO:0003735">
    <property type="term" value="F:structural constituent of ribosome"/>
    <property type="evidence" value="ECO:0007669"/>
    <property type="project" value="InterPro"/>
</dbReference>
<dbReference type="Gene3D" id="6.10.250.3130">
    <property type="match status" value="1"/>
</dbReference>
<gene>
    <name evidence="4" type="primary">rpsO</name>
    <name evidence="7" type="ORF">SAMN02910344_01330</name>
</gene>